<organism evidence="1 2">
    <name type="scientific">Ephemerocybe angulata</name>
    <dbReference type="NCBI Taxonomy" id="980116"/>
    <lineage>
        <taxon>Eukaryota</taxon>
        <taxon>Fungi</taxon>
        <taxon>Dikarya</taxon>
        <taxon>Basidiomycota</taxon>
        <taxon>Agaricomycotina</taxon>
        <taxon>Agaricomycetes</taxon>
        <taxon>Agaricomycetidae</taxon>
        <taxon>Agaricales</taxon>
        <taxon>Agaricineae</taxon>
        <taxon>Psathyrellaceae</taxon>
        <taxon>Ephemerocybe</taxon>
    </lineage>
</organism>
<dbReference type="AlphaFoldDB" id="A0A8H6IAS8"/>
<gene>
    <name evidence="1" type="ORF">DFP72DRAFT_628590</name>
</gene>
<dbReference type="OrthoDB" id="3218485at2759"/>
<evidence type="ECO:0000313" key="2">
    <source>
        <dbReference type="Proteomes" id="UP000521943"/>
    </source>
</evidence>
<sequence>MSLDLCIRSYNIQGWLDTYLAIVALSAFSSVSAWVPAPQPGGTVAKRHPLKQVSREELVARAKYPEHFLKRDNTPSGTPDPCGFSSNSPTRRDLVVDQVLQPREAIAFLKGRGQFTSDNGTAYIDEDYVELLQKGAERAAKWSFASRTYRKVFNTFGTALAAISVPHYKHWKDTLMAGDVLWLSKKTYIRHEDVDELERLLLEDKDWTELEVHGLHLPRSFFEAVTSY</sequence>
<evidence type="ECO:0000313" key="1">
    <source>
        <dbReference type="EMBL" id="KAF6761694.1"/>
    </source>
</evidence>
<dbReference type="EMBL" id="JACGCI010000009">
    <property type="protein sequence ID" value="KAF6761694.1"/>
    <property type="molecule type" value="Genomic_DNA"/>
</dbReference>
<protein>
    <submittedName>
        <fullName evidence="1">Uncharacterized protein</fullName>
    </submittedName>
</protein>
<reference evidence="1 2" key="1">
    <citation type="submission" date="2020-07" db="EMBL/GenBank/DDBJ databases">
        <title>Comparative genomics of pyrophilous fungi reveals a link between fire events and developmental genes.</title>
        <authorList>
            <consortium name="DOE Joint Genome Institute"/>
            <person name="Steindorff A.S."/>
            <person name="Carver A."/>
            <person name="Calhoun S."/>
            <person name="Stillman K."/>
            <person name="Liu H."/>
            <person name="Lipzen A."/>
            <person name="Pangilinan J."/>
            <person name="Labutti K."/>
            <person name="Bruns T.D."/>
            <person name="Grigoriev I.V."/>
        </authorList>
    </citation>
    <scope>NUCLEOTIDE SEQUENCE [LARGE SCALE GENOMIC DNA]</scope>
    <source>
        <strain evidence="1 2">CBS 144469</strain>
    </source>
</reference>
<comment type="caution">
    <text evidence="1">The sequence shown here is derived from an EMBL/GenBank/DDBJ whole genome shotgun (WGS) entry which is preliminary data.</text>
</comment>
<accession>A0A8H6IAS8</accession>
<name>A0A8H6IAS8_9AGAR</name>
<keyword evidence="2" id="KW-1185">Reference proteome</keyword>
<proteinExistence type="predicted"/>
<dbReference type="Proteomes" id="UP000521943">
    <property type="component" value="Unassembled WGS sequence"/>
</dbReference>